<accession>A0A1C2DD38</accession>
<feature type="domain" description="VWA-like" evidence="1">
    <location>
        <begin position="259"/>
        <end position="388"/>
    </location>
</feature>
<protein>
    <recommendedName>
        <fullName evidence="5">Metallopeptidase domain-containing protein</fullName>
    </recommendedName>
</protein>
<dbReference type="AlphaFoldDB" id="A0A1C2DD38"/>
<dbReference type="PANTHER" id="PTHR38730">
    <property type="entry name" value="SLL7028 PROTEIN"/>
    <property type="match status" value="1"/>
</dbReference>
<dbReference type="Pfam" id="PF09967">
    <property type="entry name" value="DUF2201"/>
    <property type="match status" value="1"/>
</dbReference>
<dbReference type="STRING" id="1566387.QV13_24035"/>
<dbReference type="EMBL" id="MDEO01000036">
    <property type="protein sequence ID" value="OCX12670.1"/>
    <property type="molecule type" value="Genomic_DNA"/>
</dbReference>
<comment type="caution">
    <text evidence="3">The sequence shown here is derived from an EMBL/GenBank/DDBJ whole genome shotgun (WGS) entry which is preliminary data.</text>
</comment>
<feature type="domain" description="Putative metallopeptidase" evidence="2">
    <location>
        <begin position="8"/>
        <end position="250"/>
    </location>
</feature>
<dbReference type="OrthoDB" id="9761650at2"/>
<dbReference type="InterPro" id="IPR036465">
    <property type="entry name" value="vWFA_dom_sf"/>
</dbReference>
<evidence type="ECO:0000313" key="4">
    <source>
        <dbReference type="Proteomes" id="UP000094412"/>
    </source>
</evidence>
<dbReference type="SUPFAM" id="SSF53300">
    <property type="entry name" value="vWA-like"/>
    <property type="match status" value="1"/>
</dbReference>
<dbReference type="RefSeq" id="WP_024922469.1">
    <property type="nucleotide sequence ID" value="NZ_MDEO01000036.1"/>
</dbReference>
<dbReference type="Pfam" id="PF13203">
    <property type="entry name" value="DUF2201_N"/>
    <property type="match status" value="1"/>
</dbReference>
<dbReference type="InterPro" id="IPR018698">
    <property type="entry name" value="VWA-like_dom"/>
</dbReference>
<keyword evidence="4" id="KW-1185">Reference proteome</keyword>
<evidence type="ECO:0000259" key="1">
    <source>
        <dbReference type="Pfam" id="PF09967"/>
    </source>
</evidence>
<dbReference type="InterPro" id="IPR025154">
    <property type="entry name" value="Put_metallopeptidase_dom"/>
</dbReference>
<proteinExistence type="predicted"/>
<evidence type="ECO:0008006" key="5">
    <source>
        <dbReference type="Google" id="ProtNLM"/>
    </source>
</evidence>
<reference evidence="3 4" key="1">
    <citation type="submission" date="2016-08" db="EMBL/GenBank/DDBJ databases">
        <title>Whole genome sequence of Mesorhizobium sp. strain UASWS1009 isolated from industrial sewage.</title>
        <authorList>
            <person name="Crovadore J."/>
            <person name="Calmin G."/>
            <person name="Chablais R."/>
            <person name="Cochard B."/>
            <person name="Lefort F."/>
        </authorList>
    </citation>
    <scope>NUCLEOTIDE SEQUENCE [LARGE SCALE GENOMIC DNA]</scope>
    <source>
        <strain evidence="3 4">UASWS1009</strain>
    </source>
</reference>
<dbReference type="PANTHER" id="PTHR38730:SF1">
    <property type="entry name" value="SLL7028 PROTEIN"/>
    <property type="match status" value="1"/>
</dbReference>
<sequence length="391" mass="42389">MLSKAVEDKLLAARTSLLWDHPFFATLAIQLELVDATGDPRIDTMATDGKRLYVHGPFVESLTKQELIFVLAHEVMHNALQHHIRRQMRDARLWNIAADYCINGELSETNVGSMPKGGLLNPRFTGMGAEEVCRILEEEAQQNGGGGQQQGNDPGGCGGVIDACSPFDEAGLADAKADIETRVRQAAAIANGKMAGNMPAGLKRLINRLTRPVIDWRSVLRRFIDESNVKDFSWARPNRRFLHQNMVLPGVISDGVAHLVVCVDTSGSIDAKALTAFASEINGAFGDGMVDRITVIYADTKVQRVETYEAGDELALDPKGGGGTAFSGVFEWISKNAGDASAVVFFTDLYVHDFGKAPNCPVIWAVFGDSRTFDDLAAKTPFGESVYLTAA</sequence>
<organism evidence="3 4">
    <name type="scientific">Mesorhizobium hungaricum</name>
    <dbReference type="NCBI Taxonomy" id="1566387"/>
    <lineage>
        <taxon>Bacteria</taxon>
        <taxon>Pseudomonadati</taxon>
        <taxon>Pseudomonadota</taxon>
        <taxon>Alphaproteobacteria</taxon>
        <taxon>Hyphomicrobiales</taxon>
        <taxon>Phyllobacteriaceae</taxon>
        <taxon>Mesorhizobium</taxon>
    </lineage>
</organism>
<dbReference type="Proteomes" id="UP000094412">
    <property type="component" value="Unassembled WGS sequence"/>
</dbReference>
<dbReference type="Gene3D" id="3.30.2010.10">
    <property type="entry name" value="Metalloproteases ('zincins'), catalytic domain"/>
    <property type="match status" value="1"/>
</dbReference>
<evidence type="ECO:0000313" key="3">
    <source>
        <dbReference type="EMBL" id="OCX12670.1"/>
    </source>
</evidence>
<name>A0A1C2DD38_9HYPH</name>
<evidence type="ECO:0000259" key="2">
    <source>
        <dbReference type="Pfam" id="PF13203"/>
    </source>
</evidence>
<gene>
    <name evidence="3" type="ORF">QV13_24035</name>
</gene>